<feature type="transmembrane region" description="Helical" evidence="1">
    <location>
        <begin position="401"/>
        <end position="420"/>
    </location>
</feature>
<reference evidence="3 4" key="1">
    <citation type="submission" date="2020-08" db="EMBL/GenBank/DDBJ databases">
        <title>Genomic Encyclopedia of Type Strains, Phase III (KMG-III): the genomes of soil and plant-associated and newly described type strains.</title>
        <authorList>
            <person name="Whitman W."/>
        </authorList>
    </citation>
    <scope>NUCLEOTIDE SEQUENCE [LARGE SCALE GENOMIC DNA]</scope>
    <source>
        <strain evidence="3 4">CECT 3287</strain>
    </source>
</reference>
<evidence type="ECO:0000256" key="1">
    <source>
        <dbReference type="SAM" id="Phobius"/>
    </source>
</evidence>
<organism evidence="3 4">
    <name type="scientific">Actinoplanes campanulatus</name>
    <dbReference type="NCBI Taxonomy" id="113559"/>
    <lineage>
        <taxon>Bacteria</taxon>
        <taxon>Bacillati</taxon>
        <taxon>Actinomycetota</taxon>
        <taxon>Actinomycetes</taxon>
        <taxon>Micromonosporales</taxon>
        <taxon>Micromonosporaceae</taxon>
        <taxon>Actinoplanes</taxon>
    </lineage>
</organism>
<dbReference type="Pfam" id="PF13795">
    <property type="entry name" value="HupE_UreJ_2"/>
    <property type="match status" value="1"/>
</dbReference>
<feature type="transmembrane region" description="Helical" evidence="1">
    <location>
        <begin position="300"/>
        <end position="319"/>
    </location>
</feature>
<feature type="transmembrane region" description="Helical" evidence="1">
    <location>
        <begin position="339"/>
        <end position="356"/>
    </location>
</feature>
<evidence type="ECO:0008006" key="5">
    <source>
        <dbReference type="Google" id="ProtNLM"/>
    </source>
</evidence>
<keyword evidence="1" id="KW-0472">Membrane</keyword>
<sequence>MRRIAVLLAVPLMVFPGAKPAAAHPMPNSVVLLDVHQGSVTASLHLPAGDLALASGIAPAELPARAGELRTYLTGHIRPTGPDGAAWTVAAGDLDVSTAEPTGAGPYQEVIATLTLTPPAGGDVRHFTLGYDVIVHQVVTHTALVSVRQDWAAGRVTEGDDAEQVGAIAVDNRTMTVPPLAVDLGTGGSWPGFRAMLELGGRHILEGTDHLLFLLILLLPAPLLARGGRWRELSGARPAIRRIAGITLAFTLGHSAALALSALTRVAIPARPVEVFIAVSILIGAVHAIRPLFPGREALVAGLFGLGHGMAFSLTLADLRLSTTQLVLSLFGFNLGIELVQLLLVALALPALLALARLPVQPWLRTGGALLTAAAAVGWALDRLGVPNVVAETADGAGADHGLMLAVLTVLAVAGTGWMLRERRPAAG</sequence>
<proteinExistence type="predicted"/>
<keyword evidence="4" id="KW-1185">Reference proteome</keyword>
<keyword evidence="1" id="KW-0812">Transmembrane</keyword>
<dbReference type="AlphaFoldDB" id="A0A7W5AM28"/>
<keyword evidence="1" id="KW-1133">Transmembrane helix</keyword>
<dbReference type="Proteomes" id="UP000590749">
    <property type="component" value="Unassembled WGS sequence"/>
</dbReference>
<evidence type="ECO:0000256" key="2">
    <source>
        <dbReference type="SAM" id="SignalP"/>
    </source>
</evidence>
<feature type="signal peptide" evidence="2">
    <location>
        <begin position="1"/>
        <end position="23"/>
    </location>
</feature>
<name>A0A7W5AM28_9ACTN</name>
<feature type="transmembrane region" description="Helical" evidence="1">
    <location>
        <begin position="363"/>
        <end position="381"/>
    </location>
</feature>
<dbReference type="EMBL" id="JACHXF010000016">
    <property type="protein sequence ID" value="MBB3098777.1"/>
    <property type="molecule type" value="Genomic_DNA"/>
</dbReference>
<feature type="transmembrane region" description="Helical" evidence="1">
    <location>
        <begin position="210"/>
        <end position="227"/>
    </location>
</feature>
<evidence type="ECO:0000313" key="4">
    <source>
        <dbReference type="Proteomes" id="UP000590749"/>
    </source>
</evidence>
<feature type="chain" id="PRO_5031406169" description="HupE / UreJ protein" evidence="2">
    <location>
        <begin position="24"/>
        <end position="428"/>
    </location>
</feature>
<keyword evidence="2" id="KW-0732">Signal</keyword>
<dbReference type="RefSeq" id="WP_183224863.1">
    <property type="nucleotide sequence ID" value="NZ_BMPW01000018.1"/>
</dbReference>
<feature type="transmembrane region" description="Helical" evidence="1">
    <location>
        <begin position="275"/>
        <end position="293"/>
    </location>
</feature>
<comment type="caution">
    <text evidence="3">The sequence shown here is derived from an EMBL/GenBank/DDBJ whole genome shotgun (WGS) entry which is preliminary data.</text>
</comment>
<protein>
    <recommendedName>
        <fullName evidence="5">HupE / UreJ protein</fullName>
    </recommendedName>
</protein>
<gene>
    <name evidence="3" type="ORF">FHR83_006476</name>
</gene>
<dbReference type="InterPro" id="IPR032809">
    <property type="entry name" value="Put_HupE_UreJ"/>
</dbReference>
<accession>A0A7W5AM28</accession>
<feature type="transmembrane region" description="Helical" evidence="1">
    <location>
        <begin position="239"/>
        <end position="263"/>
    </location>
</feature>
<evidence type="ECO:0000313" key="3">
    <source>
        <dbReference type="EMBL" id="MBB3098777.1"/>
    </source>
</evidence>